<dbReference type="InterPro" id="IPR031664">
    <property type="entry name" value="DUF5085"/>
</dbReference>
<name>A0A2T4PXI6_STAWA</name>
<comment type="caution">
    <text evidence="1">The sequence shown here is derived from an EMBL/GenBank/DDBJ whole genome shotgun (WGS) entry which is preliminary data.</text>
</comment>
<dbReference type="Pfam" id="PF16895">
    <property type="entry name" value="DUF5085"/>
    <property type="match status" value="1"/>
</dbReference>
<dbReference type="EMBL" id="PZEV01000066">
    <property type="protein sequence ID" value="PTI49497.1"/>
    <property type="molecule type" value="Genomic_DNA"/>
</dbReference>
<reference evidence="1 2" key="1">
    <citation type="journal article" date="2016" name="Front. Microbiol.">
        <title>Comprehensive Phylogenetic Analysis of Bovine Non-aureus Staphylococci Species Based on Whole-Genome Sequencing.</title>
        <authorList>
            <person name="Naushad S."/>
            <person name="Barkema H.W."/>
            <person name="Luby C."/>
            <person name="Condas L.A."/>
            <person name="Nobrega D.B."/>
            <person name="Carson D.A."/>
            <person name="De Buck J."/>
        </authorList>
    </citation>
    <scope>NUCLEOTIDE SEQUENCE [LARGE SCALE GENOMIC DNA]</scope>
    <source>
        <strain evidence="1 2">SNUC 2993</strain>
    </source>
</reference>
<evidence type="ECO:0000313" key="1">
    <source>
        <dbReference type="EMBL" id="PTI49497.1"/>
    </source>
</evidence>
<protein>
    <submittedName>
        <fullName evidence="1">DUF5085 domain-containing protein</fullName>
    </submittedName>
</protein>
<organism evidence="1 2">
    <name type="scientific">Staphylococcus warneri</name>
    <dbReference type="NCBI Taxonomy" id="1292"/>
    <lineage>
        <taxon>Bacteria</taxon>
        <taxon>Bacillati</taxon>
        <taxon>Bacillota</taxon>
        <taxon>Bacilli</taxon>
        <taxon>Bacillales</taxon>
        <taxon>Staphylococcaceae</taxon>
        <taxon>Staphylococcus</taxon>
    </lineage>
</organism>
<sequence>MNKMNFSEIMYRNVVYKEYVDYSINKLDECVIDFYNLINAFDLEKNGPLIMVYTQVMKDSRVNVKLMMPVDKSFVPNEHLKFMTYLYIDQMLHGRMSGPDYSKEEEKLLLEIEEFAKTNNLRRISPYYHIINDIDDLNWVDVKVKVMEVSNT</sequence>
<dbReference type="AlphaFoldDB" id="A0A2T4PXI6"/>
<dbReference type="RefSeq" id="WP_107552987.1">
    <property type="nucleotide sequence ID" value="NZ_PZEV01000066.1"/>
</dbReference>
<gene>
    <name evidence="1" type="ORF">BU085_11940</name>
</gene>
<evidence type="ECO:0000313" key="2">
    <source>
        <dbReference type="Proteomes" id="UP000240717"/>
    </source>
</evidence>
<dbReference type="Proteomes" id="UP000240717">
    <property type="component" value="Unassembled WGS sequence"/>
</dbReference>
<accession>A0A2T4PXI6</accession>
<proteinExistence type="predicted"/>